<dbReference type="PANTHER" id="PTHR47505:SF1">
    <property type="entry name" value="DNA UTILIZATION PROTEIN YHGH"/>
    <property type="match status" value="1"/>
</dbReference>
<evidence type="ECO:0000256" key="1">
    <source>
        <dbReference type="ARBA" id="ARBA00008007"/>
    </source>
</evidence>
<dbReference type="AlphaFoldDB" id="A0A2K4ZK93"/>
<evidence type="ECO:0000259" key="2">
    <source>
        <dbReference type="Pfam" id="PF00156"/>
    </source>
</evidence>
<dbReference type="Pfam" id="PF18912">
    <property type="entry name" value="DZR_2"/>
    <property type="match status" value="1"/>
</dbReference>
<dbReference type="OrthoDB" id="9779910at2"/>
<dbReference type="SUPFAM" id="SSF53271">
    <property type="entry name" value="PRTase-like"/>
    <property type="match status" value="1"/>
</dbReference>
<dbReference type="Proteomes" id="UP000236311">
    <property type="component" value="Unassembled WGS sequence"/>
</dbReference>
<dbReference type="Gene3D" id="3.40.50.2020">
    <property type="match status" value="1"/>
</dbReference>
<dbReference type="EMBL" id="OFSM01000020">
    <property type="protein sequence ID" value="SOY30899.1"/>
    <property type="molecule type" value="Genomic_DNA"/>
</dbReference>
<dbReference type="InterPro" id="IPR051910">
    <property type="entry name" value="ComF/GntX_DNA_util-trans"/>
</dbReference>
<accession>A0A2K4ZK93</accession>
<evidence type="ECO:0000259" key="3">
    <source>
        <dbReference type="Pfam" id="PF18912"/>
    </source>
</evidence>
<proteinExistence type="inferred from homology"/>
<name>A0A2K4ZK93_9FIRM</name>
<protein>
    <submittedName>
        <fullName evidence="4">DNA utilization protein GntX</fullName>
    </submittedName>
</protein>
<keyword evidence="5" id="KW-1185">Reference proteome</keyword>
<feature type="domain" description="Double zinc ribbon" evidence="3">
    <location>
        <begin position="33"/>
        <end position="90"/>
    </location>
</feature>
<comment type="similarity">
    <text evidence="1">Belongs to the ComF/GntX family.</text>
</comment>
<dbReference type="Pfam" id="PF00156">
    <property type="entry name" value="Pribosyltran"/>
    <property type="match status" value="1"/>
</dbReference>
<dbReference type="InterPro" id="IPR044005">
    <property type="entry name" value="DZR_2"/>
</dbReference>
<dbReference type="InterPro" id="IPR029057">
    <property type="entry name" value="PRTase-like"/>
</dbReference>
<sequence>MKIRTKNRITVTAGREIRWRKNAGWGEKIYAGVLQLLFPLRCPVCDKIVRQPGEKICLECLGRLKLLTPPWCMKCGKKLAEEGEYCADCKRKKHEFVRGRALYEYGSVALSIYRFKYGGRREYAAFFGEQAAEYLGDFIRSVHPDALVPVPLHKKRKAVRGFNQAELLARAIGSCLDIPVCTGFLVREKNTAPLKYENPEERQNNLKKAFNIEKNDVKLKRIIVIDDIYTTGSTMDEVSRVLKSAGAESVWYIALACGTGI</sequence>
<organism evidence="4 5">
    <name type="scientific">Acetatifactor muris</name>
    <dbReference type="NCBI Taxonomy" id="879566"/>
    <lineage>
        <taxon>Bacteria</taxon>
        <taxon>Bacillati</taxon>
        <taxon>Bacillota</taxon>
        <taxon>Clostridia</taxon>
        <taxon>Lachnospirales</taxon>
        <taxon>Lachnospiraceae</taxon>
        <taxon>Acetatifactor</taxon>
    </lineage>
</organism>
<evidence type="ECO:0000313" key="4">
    <source>
        <dbReference type="EMBL" id="SOY30899.1"/>
    </source>
</evidence>
<dbReference type="InterPro" id="IPR000836">
    <property type="entry name" value="PRTase_dom"/>
</dbReference>
<gene>
    <name evidence="4" type="ORF">AMURIS_03633</name>
</gene>
<dbReference type="PANTHER" id="PTHR47505">
    <property type="entry name" value="DNA UTILIZATION PROTEIN YHGH"/>
    <property type="match status" value="1"/>
</dbReference>
<dbReference type="RefSeq" id="WP_103240914.1">
    <property type="nucleotide sequence ID" value="NZ_JANJZD010000020.1"/>
</dbReference>
<reference evidence="4 5" key="1">
    <citation type="submission" date="2018-01" db="EMBL/GenBank/DDBJ databases">
        <authorList>
            <person name="Gaut B.S."/>
            <person name="Morton B.R."/>
            <person name="Clegg M.T."/>
            <person name="Duvall M.R."/>
        </authorList>
    </citation>
    <scope>NUCLEOTIDE SEQUENCE [LARGE SCALE GENOMIC DNA]</scope>
    <source>
        <strain evidence="4">GP69</strain>
    </source>
</reference>
<feature type="domain" description="Phosphoribosyltransferase" evidence="2">
    <location>
        <begin position="205"/>
        <end position="253"/>
    </location>
</feature>
<evidence type="ECO:0000313" key="5">
    <source>
        <dbReference type="Proteomes" id="UP000236311"/>
    </source>
</evidence>
<dbReference type="CDD" id="cd06223">
    <property type="entry name" value="PRTases_typeI"/>
    <property type="match status" value="1"/>
</dbReference>